<reference evidence="1 2" key="2">
    <citation type="journal article" date="2010" name="Nucleic Acids Res.">
        <title>BeetleBase in 2010: revisions to provide comprehensive genomic information for Tribolium castaneum.</title>
        <authorList>
            <person name="Kim H.S."/>
            <person name="Murphy T."/>
            <person name="Xia J."/>
            <person name="Caragea D."/>
            <person name="Park Y."/>
            <person name="Beeman R.W."/>
            <person name="Lorenzen M.D."/>
            <person name="Butcher S."/>
            <person name="Manak J.R."/>
            <person name="Brown S.J."/>
        </authorList>
    </citation>
    <scope>NUCLEOTIDE SEQUENCE [LARGE SCALE GENOMIC DNA]</scope>
    <source>
        <strain evidence="1 2">Georgia GA2</strain>
    </source>
</reference>
<dbReference type="AlphaFoldDB" id="D7EKI6"/>
<reference evidence="1 2" key="1">
    <citation type="journal article" date="2008" name="Nature">
        <title>The genome of the model beetle and pest Tribolium castaneum.</title>
        <authorList>
            <consortium name="Tribolium Genome Sequencing Consortium"/>
            <person name="Richards S."/>
            <person name="Gibbs R.A."/>
            <person name="Weinstock G.M."/>
            <person name="Brown S.J."/>
            <person name="Denell R."/>
            <person name="Beeman R.W."/>
            <person name="Gibbs R."/>
            <person name="Beeman R.W."/>
            <person name="Brown S.J."/>
            <person name="Bucher G."/>
            <person name="Friedrich M."/>
            <person name="Grimmelikhuijzen C.J."/>
            <person name="Klingler M."/>
            <person name="Lorenzen M."/>
            <person name="Richards S."/>
            <person name="Roth S."/>
            <person name="Schroder R."/>
            <person name="Tautz D."/>
            <person name="Zdobnov E.M."/>
            <person name="Muzny D."/>
            <person name="Gibbs R.A."/>
            <person name="Weinstock G.M."/>
            <person name="Attaway T."/>
            <person name="Bell S."/>
            <person name="Buhay C.J."/>
            <person name="Chandrabose M.N."/>
            <person name="Chavez D."/>
            <person name="Clerk-Blankenburg K.P."/>
            <person name="Cree A."/>
            <person name="Dao M."/>
            <person name="Davis C."/>
            <person name="Chacko J."/>
            <person name="Dinh H."/>
            <person name="Dugan-Rocha S."/>
            <person name="Fowler G."/>
            <person name="Garner T.T."/>
            <person name="Garnes J."/>
            <person name="Gnirke A."/>
            <person name="Hawes A."/>
            <person name="Hernandez J."/>
            <person name="Hines S."/>
            <person name="Holder M."/>
            <person name="Hume J."/>
            <person name="Jhangiani S.N."/>
            <person name="Joshi V."/>
            <person name="Khan Z.M."/>
            <person name="Jackson L."/>
            <person name="Kovar C."/>
            <person name="Kowis A."/>
            <person name="Lee S."/>
            <person name="Lewis L.R."/>
            <person name="Margolis J."/>
            <person name="Morgan M."/>
            <person name="Nazareth L.V."/>
            <person name="Nguyen N."/>
            <person name="Okwuonu G."/>
            <person name="Parker D."/>
            <person name="Richards S."/>
            <person name="Ruiz S.J."/>
            <person name="Santibanez J."/>
            <person name="Savard J."/>
            <person name="Scherer S.E."/>
            <person name="Schneider B."/>
            <person name="Sodergren E."/>
            <person name="Tautz D."/>
            <person name="Vattahil S."/>
            <person name="Villasana D."/>
            <person name="White C.S."/>
            <person name="Wright R."/>
            <person name="Park Y."/>
            <person name="Beeman R.W."/>
            <person name="Lord J."/>
            <person name="Oppert B."/>
            <person name="Lorenzen M."/>
            <person name="Brown S."/>
            <person name="Wang L."/>
            <person name="Savard J."/>
            <person name="Tautz D."/>
            <person name="Richards S."/>
            <person name="Weinstock G."/>
            <person name="Gibbs R.A."/>
            <person name="Liu Y."/>
            <person name="Worley K."/>
            <person name="Weinstock G."/>
            <person name="Elsik C.G."/>
            <person name="Reese J.T."/>
            <person name="Elhaik E."/>
            <person name="Landan G."/>
            <person name="Graur D."/>
            <person name="Arensburger P."/>
            <person name="Atkinson P."/>
            <person name="Beeman R.W."/>
            <person name="Beidler J."/>
            <person name="Brown S.J."/>
            <person name="Demuth J.P."/>
            <person name="Drury D.W."/>
            <person name="Du Y.Z."/>
            <person name="Fujiwara H."/>
            <person name="Lorenzen M."/>
            <person name="Maselli V."/>
            <person name="Osanai M."/>
            <person name="Park Y."/>
            <person name="Robertson H.M."/>
            <person name="Tu Z."/>
            <person name="Wang J.J."/>
            <person name="Wang S."/>
            <person name="Richards S."/>
            <person name="Song H."/>
            <person name="Zhang L."/>
            <person name="Sodergren E."/>
            <person name="Werner D."/>
            <person name="Stanke M."/>
            <person name="Morgenstern B."/>
            <person name="Solovyev V."/>
            <person name="Kosarev P."/>
            <person name="Brown G."/>
            <person name="Chen H.C."/>
            <person name="Ermolaeva O."/>
            <person name="Hlavina W."/>
            <person name="Kapustin Y."/>
            <person name="Kiryutin B."/>
            <person name="Kitts P."/>
            <person name="Maglott D."/>
            <person name="Pruitt K."/>
            <person name="Sapojnikov V."/>
            <person name="Souvorov A."/>
            <person name="Mackey A.J."/>
            <person name="Waterhouse R.M."/>
            <person name="Wyder S."/>
            <person name="Zdobnov E.M."/>
            <person name="Zdobnov E.M."/>
            <person name="Wyder S."/>
            <person name="Kriventseva E.V."/>
            <person name="Kadowaki T."/>
            <person name="Bork P."/>
            <person name="Aranda M."/>
            <person name="Bao R."/>
            <person name="Beermann A."/>
            <person name="Berns N."/>
            <person name="Bolognesi R."/>
            <person name="Bonneton F."/>
            <person name="Bopp D."/>
            <person name="Brown S.J."/>
            <person name="Bucher G."/>
            <person name="Butts T."/>
            <person name="Chaumot A."/>
            <person name="Denell R.E."/>
            <person name="Ferrier D.E."/>
            <person name="Friedrich M."/>
            <person name="Gordon C.M."/>
            <person name="Jindra M."/>
            <person name="Klingler M."/>
            <person name="Lan Q."/>
            <person name="Lattorff H.M."/>
            <person name="Laudet V."/>
            <person name="von Levetsow C."/>
            <person name="Liu Z."/>
            <person name="Lutz R."/>
            <person name="Lynch J.A."/>
            <person name="da Fonseca R.N."/>
            <person name="Posnien N."/>
            <person name="Reuter R."/>
            <person name="Roth S."/>
            <person name="Savard J."/>
            <person name="Schinko J.B."/>
            <person name="Schmitt C."/>
            <person name="Schoppmeier M."/>
            <person name="Schroder R."/>
            <person name="Shippy T.D."/>
            <person name="Simonnet F."/>
            <person name="Marques-Souza H."/>
            <person name="Tautz D."/>
            <person name="Tomoyasu Y."/>
            <person name="Trauner J."/>
            <person name="Van der Zee M."/>
            <person name="Vervoort M."/>
            <person name="Wittkopp N."/>
            <person name="Wimmer E.A."/>
            <person name="Yang X."/>
            <person name="Jones A.K."/>
            <person name="Sattelle D.B."/>
            <person name="Ebert P.R."/>
            <person name="Nelson D."/>
            <person name="Scott J.G."/>
            <person name="Beeman R.W."/>
            <person name="Muthukrishnan S."/>
            <person name="Kramer K.J."/>
            <person name="Arakane Y."/>
            <person name="Beeman R.W."/>
            <person name="Zhu Q."/>
            <person name="Hogenkamp D."/>
            <person name="Dixit R."/>
            <person name="Oppert B."/>
            <person name="Jiang H."/>
            <person name="Zou Z."/>
            <person name="Marshall J."/>
            <person name="Elpidina E."/>
            <person name="Vinokurov K."/>
            <person name="Oppert C."/>
            <person name="Zou Z."/>
            <person name="Evans J."/>
            <person name="Lu Z."/>
            <person name="Zhao P."/>
            <person name="Sumathipala N."/>
            <person name="Altincicek B."/>
            <person name="Vilcinskas A."/>
            <person name="Williams M."/>
            <person name="Hultmark D."/>
            <person name="Hetru C."/>
            <person name="Jiang H."/>
            <person name="Grimmelikhuijzen C.J."/>
            <person name="Hauser F."/>
            <person name="Cazzamali G."/>
            <person name="Williamson M."/>
            <person name="Park Y."/>
            <person name="Li B."/>
            <person name="Tanaka Y."/>
            <person name="Predel R."/>
            <person name="Neupert S."/>
            <person name="Schachtner J."/>
            <person name="Verleyen P."/>
            <person name="Raible F."/>
            <person name="Bork P."/>
            <person name="Friedrich M."/>
            <person name="Walden K.K."/>
            <person name="Robertson H.M."/>
            <person name="Angeli S."/>
            <person name="Foret S."/>
            <person name="Bucher G."/>
            <person name="Schuetz S."/>
            <person name="Maleszka R."/>
            <person name="Wimmer E.A."/>
            <person name="Beeman R.W."/>
            <person name="Lorenzen M."/>
            <person name="Tomoyasu Y."/>
            <person name="Miller S.C."/>
            <person name="Grossmann D."/>
            <person name="Bucher G."/>
        </authorList>
    </citation>
    <scope>NUCLEOTIDE SEQUENCE [LARGE SCALE GENOMIC DNA]</scope>
    <source>
        <strain evidence="1 2">Georgia GA2</strain>
    </source>
</reference>
<protein>
    <submittedName>
        <fullName evidence="1">Uncharacterized protein</fullName>
    </submittedName>
</protein>
<organism evidence="1 2">
    <name type="scientific">Tribolium castaneum</name>
    <name type="common">Red flour beetle</name>
    <dbReference type="NCBI Taxonomy" id="7070"/>
    <lineage>
        <taxon>Eukaryota</taxon>
        <taxon>Metazoa</taxon>
        <taxon>Ecdysozoa</taxon>
        <taxon>Arthropoda</taxon>
        <taxon>Hexapoda</taxon>
        <taxon>Insecta</taxon>
        <taxon>Pterygota</taxon>
        <taxon>Neoptera</taxon>
        <taxon>Endopterygota</taxon>
        <taxon>Coleoptera</taxon>
        <taxon>Polyphaga</taxon>
        <taxon>Cucujiformia</taxon>
        <taxon>Tenebrionidae</taxon>
        <taxon>Tenebrionidae incertae sedis</taxon>
        <taxon>Tribolium</taxon>
    </lineage>
</organism>
<proteinExistence type="predicted"/>
<name>D7EKI6_TRICA</name>
<evidence type="ECO:0000313" key="2">
    <source>
        <dbReference type="Proteomes" id="UP000007266"/>
    </source>
</evidence>
<sequence>MPRSRNDVDALDDLSKSTGKMLRPSSLRNDLCCGLPAAFFFALPPNIFRCFECVHRVNEIEGMVDYEVVIMFLRQTIISCPTITYNCRPRENSFLDDGKESF</sequence>
<accession>D7EKI6</accession>
<evidence type="ECO:0000313" key="1">
    <source>
        <dbReference type="EMBL" id="EFA13168.1"/>
    </source>
</evidence>
<dbReference type="HOGENOM" id="CLU_2280993_0_0_1"/>
<dbReference type="InParanoid" id="D7EKI6"/>
<dbReference type="Proteomes" id="UP000007266">
    <property type="component" value="Unassembled WGS sequence"/>
</dbReference>
<dbReference type="EMBL" id="KQ971390">
    <property type="protein sequence ID" value="EFA13168.1"/>
    <property type="molecule type" value="Genomic_DNA"/>
</dbReference>
<keyword evidence="2" id="KW-1185">Reference proteome</keyword>
<gene>
    <name evidence="1" type="primary">GLEAN_02237</name>
    <name evidence="1" type="ORF">TcasGA2_TC002237</name>
</gene>